<gene>
    <name evidence="1" type="ORF">CUN49_12410</name>
</gene>
<reference evidence="1 2" key="1">
    <citation type="submission" date="2017-11" db="EMBL/GenBank/DDBJ databases">
        <title>Evolution of Phototrophy in the Chloroflexi Phylum Driven by Horizontal Gene Transfer.</title>
        <authorList>
            <person name="Ward L.M."/>
            <person name="Hemp J."/>
            <person name="Shih P.M."/>
            <person name="Mcglynn S.E."/>
            <person name="Fischer W."/>
        </authorList>
    </citation>
    <scope>NUCLEOTIDE SEQUENCE [LARGE SCALE GENOMIC DNA]</scope>
    <source>
        <strain evidence="1">JP3_13</strain>
    </source>
</reference>
<proteinExistence type="predicted"/>
<name>A0A2M8PC13_9CHLR</name>
<sequence length="91" mass="10119">MTNLIRESAPITLDPENFAPNSEFVLIKNSAYRLPEGVRKVQVVSGYAWISFDGRDLFIGEGESVELPTEMQSSAVISAIDRKPLLIAFNF</sequence>
<evidence type="ECO:0008006" key="3">
    <source>
        <dbReference type="Google" id="ProtNLM"/>
    </source>
</evidence>
<dbReference type="AlphaFoldDB" id="A0A2M8PC13"/>
<dbReference type="EMBL" id="PGTM01000211">
    <property type="protein sequence ID" value="PJF35079.1"/>
    <property type="molecule type" value="Genomic_DNA"/>
</dbReference>
<accession>A0A2M8PC13</accession>
<dbReference type="Proteomes" id="UP000229681">
    <property type="component" value="Unassembled WGS sequence"/>
</dbReference>
<organism evidence="1 2">
    <name type="scientific">Candidatus Thermofonsia Clade 1 bacterium</name>
    <dbReference type="NCBI Taxonomy" id="2364210"/>
    <lineage>
        <taxon>Bacteria</taxon>
        <taxon>Bacillati</taxon>
        <taxon>Chloroflexota</taxon>
        <taxon>Candidatus Thermofontia</taxon>
        <taxon>Candidatus Thermofonsia Clade 1</taxon>
    </lineage>
</organism>
<evidence type="ECO:0000313" key="2">
    <source>
        <dbReference type="Proteomes" id="UP000229681"/>
    </source>
</evidence>
<evidence type="ECO:0000313" key="1">
    <source>
        <dbReference type="EMBL" id="PJF35079.1"/>
    </source>
</evidence>
<comment type="caution">
    <text evidence="1">The sequence shown here is derived from an EMBL/GenBank/DDBJ whole genome shotgun (WGS) entry which is preliminary data.</text>
</comment>
<protein>
    <recommendedName>
        <fullName evidence="3">DUF2917 domain-containing protein</fullName>
    </recommendedName>
</protein>